<comment type="caution">
    <text evidence="4">The sequence shown here is derived from an EMBL/GenBank/DDBJ whole genome shotgun (WGS) entry which is preliminary data.</text>
</comment>
<dbReference type="EMBL" id="JANAWD010000019">
    <property type="protein sequence ID" value="KAJ3490963.1"/>
    <property type="molecule type" value="Genomic_DNA"/>
</dbReference>
<dbReference type="AlphaFoldDB" id="A0AAD5VGS6"/>
<evidence type="ECO:0008006" key="6">
    <source>
        <dbReference type="Google" id="ProtNLM"/>
    </source>
</evidence>
<dbReference type="PANTHER" id="PTHR43976">
    <property type="entry name" value="SHORT CHAIN DEHYDROGENASE"/>
    <property type="match status" value="1"/>
</dbReference>
<name>A0AAD5VGS6_9APHY</name>
<evidence type="ECO:0000313" key="4">
    <source>
        <dbReference type="EMBL" id="KAJ3490963.1"/>
    </source>
</evidence>
<organism evidence="4 5">
    <name type="scientific">Meripilus lineatus</name>
    <dbReference type="NCBI Taxonomy" id="2056292"/>
    <lineage>
        <taxon>Eukaryota</taxon>
        <taxon>Fungi</taxon>
        <taxon>Dikarya</taxon>
        <taxon>Basidiomycota</taxon>
        <taxon>Agaricomycotina</taxon>
        <taxon>Agaricomycetes</taxon>
        <taxon>Polyporales</taxon>
        <taxon>Meripilaceae</taxon>
        <taxon>Meripilus</taxon>
    </lineage>
</organism>
<sequence>MAPQLVWLITGTSSGFGRELTLAALSRGDKVIATARARSIAKLTDLQQAGADVLELDATASLEDLQQIAKKAISIHGRVDVLVNNAGYIETGPMEENTPQETFNQFKYVFLASSSLECFVDPSRSTNVFGPLNVNRAFLPYMRERKSGTVVWLGSVGGWRGAACGGLYSATKHATRALSVSLDDEISPLGLRSICIEPGYFRTDFLTADNRGSEISRIPDYKEVSQKAYAALQAYNGKQPGDATKGAKVIVDVVRGEGQAAGKRMPAVLAIGSDCYQIVRSALEDAIDRLDTWKDVTISTDLPKDH</sequence>
<dbReference type="Gene3D" id="3.40.50.720">
    <property type="entry name" value="NAD(P)-binding Rossmann-like Domain"/>
    <property type="match status" value="1"/>
</dbReference>
<dbReference type="Pfam" id="PF00106">
    <property type="entry name" value="adh_short"/>
    <property type="match status" value="1"/>
</dbReference>
<dbReference type="GO" id="GO:0016491">
    <property type="term" value="F:oxidoreductase activity"/>
    <property type="evidence" value="ECO:0007669"/>
    <property type="project" value="UniProtKB-KW"/>
</dbReference>
<reference evidence="4" key="1">
    <citation type="submission" date="2022-07" db="EMBL/GenBank/DDBJ databases">
        <title>Genome Sequence of Physisporinus lineatus.</title>
        <authorList>
            <person name="Buettner E."/>
        </authorList>
    </citation>
    <scope>NUCLEOTIDE SEQUENCE</scope>
    <source>
        <strain evidence="4">VT162</strain>
    </source>
</reference>
<protein>
    <recommendedName>
        <fullName evidence="6">NAD(P)-binding protein</fullName>
    </recommendedName>
</protein>
<dbReference type="SUPFAM" id="SSF51735">
    <property type="entry name" value="NAD(P)-binding Rossmann-fold domains"/>
    <property type="match status" value="1"/>
</dbReference>
<dbReference type="PRINTS" id="PR00081">
    <property type="entry name" value="GDHRDH"/>
</dbReference>
<proteinExistence type="inferred from homology"/>
<evidence type="ECO:0000256" key="1">
    <source>
        <dbReference type="ARBA" id="ARBA00006484"/>
    </source>
</evidence>
<keyword evidence="5" id="KW-1185">Reference proteome</keyword>
<accession>A0AAD5VGS6</accession>
<evidence type="ECO:0000256" key="3">
    <source>
        <dbReference type="RuleBase" id="RU000363"/>
    </source>
</evidence>
<dbReference type="PRINTS" id="PR00080">
    <property type="entry name" value="SDRFAMILY"/>
</dbReference>
<comment type="similarity">
    <text evidence="1 3">Belongs to the short-chain dehydrogenases/reductases (SDR) family.</text>
</comment>
<dbReference type="InterPro" id="IPR051911">
    <property type="entry name" value="SDR_oxidoreductase"/>
</dbReference>
<evidence type="ECO:0000256" key="2">
    <source>
        <dbReference type="ARBA" id="ARBA00023002"/>
    </source>
</evidence>
<dbReference type="Proteomes" id="UP001212997">
    <property type="component" value="Unassembled WGS sequence"/>
</dbReference>
<evidence type="ECO:0000313" key="5">
    <source>
        <dbReference type="Proteomes" id="UP001212997"/>
    </source>
</evidence>
<dbReference type="PANTHER" id="PTHR43976:SF16">
    <property type="entry name" value="SHORT-CHAIN DEHYDROGENASE_REDUCTASE FAMILY PROTEIN"/>
    <property type="match status" value="1"/>
</dbReference>
<keyword evidence="2" id="KW-0560">Oxidoreductase</keyword>
<dbReference type="InterPro" id="IPR036291">
    <property type="entry name" value="NAD(P)-bd_dom_sf"/>
</dbReference>
<dbReference type="CDD" id="cd05374">
    <property type="entry name" value="17beta-HSD-like_SDR_c"/>
    <property type="match status" value="1"/>
</dbReference>
<gene>
    <name evidence="4" type="ORF">NLI96_g1053</name>
</gene>
<dbReference type="InterPro" id="IPR002347">
    <property type="entry name" value="SDR_fam"/>
</dbReference>